<gene>
    <name evidence="1" type="ORF">HOLDEFILI_03748</name>
</gene>
<dbReference type="EMBL" id="ACCF01000236">
    <property type="protein sequence ID" value="EEF66092.1"/>
    <property type="molecule type" value="Genomic_DNA"/>
</dbReference>
<accession>B9YD35</accession>
<sequence length="129" mass="14585">MAQNYLDVKSANRLIKKAVLNGVHFTGEQLTDMLYYVDIDVVNQALKSAALPLSEDNIWTLHGVVDDAILSEVAQKSGVSLDDEFVIEEPPVETAKQRRKRHREELFEGAGMTMMMDIFIDDLFGKKKQ</sequence>
<organism evidence="1 2">
    <name type="scientific">Holdemania filiformis DSM 12042</name>
    <dbReference type="NCBI Taxonomy" id="545696"/>
    <lineage>
        <taxon>Bacteria</taxon>
        <taxon>Bacillati</taxon>
        <taxon>Bacillota</taxon>
        <taxon>Erysipelotrichia</taxon>
        <taxon>Erysipelotrichales</taxon>
        <taxon>Erysipelotrichaceae</taxon>
        <taxon>Holdemania</taxon>
    </lineage>
</organism>
<evidence type="ECO:0000313" key="1">
    <source>
        <dbReference type="EMBL" id="EEF66092.1"/>
    </source>
</evidence>
<evidence type="ECO:0000313" key="2">
    <source>
        <dbReference type="Proteomes" id="UP000005950"/>
    </source>
</evidence>
<reference evidence="1 2" key="2">
    <citation type="submission" date="2009-02" db="EMBL/GenBank/DDBJ databases">
        <title>Draft genome sequence of Holdemania filiformis DSM 12042.</title>
        <authorList>
            <person name="Sudarsanam P."/>
            <person name="Ley R."/>
            <person name="Guruge J."/>
            <person name="Turnbaugh P.J."/>
            <person name="Mahowald M."/>
            <person name="Liep D."/>
            <person name="Gordon J."/>
        </authorList>
    </citation>
    <scope>NUCLEOTIDE SEQUENCE [LARGE SCALE GENOMIC DNA]</scope>
    <source>
        <strain evidence="1 2">DSM 12042</strain>
    </source>
</reference>
<dbReference type="STRING" id="545696.HOLDEFILI_03748"/>
<proteinExistence type="predicted"/>
<comment type="caution">
    <text evidence="1">The sequence shown here is derived from an EMBL/GenBank/DDBJ whole genome shotgun (WGS) entry which is preliminary data.</text>
</comment>
<dbReference type="Proteomes" id="UP000005950">
    <property type="component" value="Unassembled WGS sequence"/>
</dbReference>
<name>B9YD35_9FIRM</name>
<dbReference type="AlphaFoldDB" id="B9YD35"/>
<dbReference type="OrthoDB" id="1857452at2"/>
<dbReference type="HOGENOM" id="CLU_1945825_0_0_9"/>
<protein>
    <submittedName>
        <fullName evidence="1">Uncharacterized protein</fullName>
    </submittedName>
</protein>
<reference evidence="1 2" key="1">
    <citation type="submission" date="2008-12" db="EMBL/GenBank/DDBJ databases">
        <authorList>
            <person name="Fulton L."/>
            <person name="Clifton S."/>
            <person name="Fulton B."/>
            <person name="Xu J."/>
            <person name="Minx P."/>
            <person name="Pepin K.H."/>
            <person name="Johnson M."/>
            <person name="Bhonagiri V."/>
            <person name="Nash W.E."/>
            <person name="Mardis E.R."/>
            <person name="Wilson R.K."/>
        </authorList>
    </citation>
    <scope>NUCLEOTIDE SEQUENCE [LARGE SCALE GENOMIC DNA]</scope>
    <source>
        <strain evidence="1 2">DSM 12042</strain>
    </source>
</reference>
<dbReference type="RefSeq" id="WP_006060895.1">
    <property type="nucleotide sequence ID" value="NZ_GG657562.1"/>
</dbReference>